<dbReference type="SUPFAM" id="SSF88946">
    <property type="entry name" value="Sigma2 domain of RNA polymerase sigma factors"/>
    <property type="match status" value="1"/>
</dbReference>
<dbReference type="GO" id="GO:0003677">
    <property type="term" value="F:DNA binding"/>
    <property type="evidence" value="ECO:0007669"/>
    <property type="project" value="InterPro"/>
</dbReference>
<evidence type="ECO:0000256" key="3">
    <source>
        <dbReference type="ARBA" id="ARBA00023082"/>
    </source>
</evidence>
<keyword evidence="8" id="KW-1185">Reference proteome</keyword>
<dbReference type="GO" id="GO:0016987">
    <property type="term" value="F:sigma factor activity"/>
    <property type="evidence" value="ECO:0007669"/>
    <property type="project" value="UniProtKB-KW"/>
</dbReference>
<evidence type="ECO:0000256" key="1">
    <source>
        <dbReference type="ARBA" id="ARBA00010641"/>
    </source>
</evidence>
<organism evidence="7 8">
    <name type="scientific">Aestuariibaculum sediminum</name>
    <dbReference type="NCBI Taxonomy" id="2770637"/>
    <lineage>
        <taxon>Bacteria</taxon>
        <taxon>Pseudomonadati</taxon>
        <taxon>Bacteroidota</taxon>
        <taxon>Flavobacteriia</taxon>
        <taxon>Flavobacteriales</taxon>
        <taxon>Flavobacteriaceae</taxon>
    </lineage>
</organism>
<dbReference type="InterPro" id="IPR036388">
    <property type="entry name" value="WH-like_DNA-bd_sf"/>
</dbReference>
<evidence type="ECO:0000256" key="4">
    <source>
        <dbReference type="ARBA" id="ARBA00023163"/>
    </source>
</evidence>
<comment type="caution">
    <text evidence="7">The sequence shown here is derived from an EMBL/GenBank/DDBJ whole genome shotgun (WGS) entry which is preliminary data.</text>
</comment>
<dbReference type="Gene3D" id="1.10.10.10">
    <property type="entry name" value="Winged helix-like DNA-binding domain superfamily/Winged helix DNA-binding domain"/>
    <property type="match status" value="1"/>
</dbReference>
<accession>A0A8J6UI14</accession>
<protein>
    <submittedName>
        <fullName evidence="7">Sigma-70 family RNA polymerase sigma factor</fullName>
    </submittedName>
</protein>
<dbReference type="InterPro" id="IPR013249">
    <property type="entry name" value="RNA_pol_sigma70_r4_t2"/>
</dbReference>
<proteinExistence type="inferred from homology"/>
<feature type="domain" description="RNA polymerase sigma-70 region 2" evidence="5">
    <location>
        <begin position="25"/>
        <end position="90"/>
    </location>
</feature>
<keyword evidence="4" id="KW-0804">Transcription</keyword>
<dbReference type="InterPro" id="IPR013325">
    <property type="entry name" value="RNA_pol_sigma_r2"/>
</dbReference>
<dbReference type="Pfam" id="PF08281">
    <property type="entry name" value="Sigma70_r4_2"/>
    <property type="match status" value="1"/>
</dbReference>
<dbReference type="EMBL" id="JACVXB010000012">
    <property type="protein sequence ID" value="MBD0833671.1"/>
    <property type="molecule type" value="Genomic_DNA"/>
</dbReference>
<dbReference type="PANTHER" id="PTHR43133">
    <property type="entry name" value="RNA POLYMERASE ECF-TYPE SIGMA FACTO"/>
    <property type="match status" value="1"/>
</dbReference>
<evidence type="ECO:0000313" key="7">
    <source>
        <dbReference type="EMBL" id="MBD0833671.1"/>
    </source>
</evidence>
<evidence type="ECO:0000259" key="6">
    <source>
        <dbReference type="Pfam" id="PF08281"/>
    </source>
</evidence>
<dbReference type="InterPro" id="IPR013324">
    <property type="entry name" value="RNA_pol_sigma_r3/r4-like"/>
</dbReference>
<dbReference type="Proteomes" id="UP000600588">
    <property type="component" value="Unassembled WGS sequence"/>
</dbReference>
<dbReference type="InterPro" id="IPR039425">
    <property type="entry name" value="RNA_pol_sigma-70-like"/>
</dbReference>
<dbReference type="SUPFAM" id="SSF88659">
    <property type="entry name" value="Sigma3 and sigma4 domains of RNA polymerase sigma factors"/>
    <property type="match status" value="1"/>
</dbReference>
<evidence type="ECO:0000259" key="5">
    <source>
        <dbReference type="Pfam" id="PF04542"/>
    </source>
</evidence>
<reference evidence="7 8" key="1">
    <citation type="submission" date="2020-09" db="EMBL/GenBank/DDBJ databases">
        <title>TT11 complete genome.</title>
        <authorList>
            <person name="Wu Z."/>
        </authorList>
    </citation>
    <scope>NUCLEOTIDE SEQUENCE [LARGE SCALE GENOMIC DNA]</scope>
    <source>
        <strain evidence="7 8">TT11</strain>
    </source>
</reference>
<dbReference type="InterPro" id="IPR007627">
    <property type="entry name" value="RNA_pol_sigma70_r2"/>
</dbReference>
<dbReference type="InterPro" id="IPR014284">
    <property type="entry name" value="RNA_pol_sigma-70_dom"/>
</dbReference>
<dbReference type="NCBIfam" id="TIGR02937">
    <property type="entry name" value="sigma70-ECF"/>
    <property type="match status" value="1"/>
</dbReference>
<gene>
    <name evidence="7" type="ORF">ICJ83_16175</name>
</gene>
<name>A0A8J6UI14_9FLAO</name>
<keyword evidence="2" id="KW-0805">Transcription regulation</keyword>
<dbReference type="AlphaFoldDB" id="A0A8J6UI14"/>
<dbReference type="RefSeq" id="WP_188231449.1">
    <property type="nucleotide sequence ID" value="NZ_JACVXB010000012.1"/>
</dbReference>
<dbReference type="Pfam" id="PF04542">
    <property type="entry name" value="Sigma70_r2"/>
    <property type="match status" value="1"/>
</dbReference>
<feature type="domain" description="RNA polymerase sigma factor 70 region 4 type 2" evidence="6">
    <location>
        <begin position="123"/>
        <end position="169"/>
    </location>
</feature>
<comment type="similarity">
    <text evidence="1">Belongs to the sigma-70 factor family. ECF subfamily.</text>
</comment>
<evidence type="ECO:0000313" key="8">
    <source>
        <dbReference type="Proteomes" id="UP000600588"/>
    </source>
</evidence>
<dbReference type="GO" id="GO:0006352">
    <property type="term" value="P:DNA-templated transcription initiation"/>
    <property type="evidence" value="ECO:0007669"/>
    <property type="project" value="InterPro"/>
</dbReference>
<dbReference type="PANTHER" id="PTHR43133:SF46">
    <property type="entry name" value="RNA POLYMERASE SIGMA-70 FACTOR ECF SUBFAMILY"/>
    <property type="match status" value="1"/>
</dbReference>
<keyword evidence="3" id="KW-0731">Sigma factor</keyword>
<dbReference type="Gene3D" id="1.10.1740.10">
    <property type="match status" value="1"/>
</dbReference>
<evidence type="ECO:0000256" key="2">
    <source>
        <dbReference type="ARBA" id="ARBA00023015"/>
    </source>
</evidence>
<sequence>MQIFQMDSSIIKLIREGNERGMRLLFDNYFDELYEFCFRLTDNKEETEDLLQNVLIDIWNSLGQRDIENLRAYLYQMVKYKVYNYWSKKRDISDISEAFYEIVSSEEVYNLLEVDDLQNVIDKGVALLSPACRRVFELSRYEELSHDEIAQKLNISKQTVKNQLSIALKVLKEHLKAQNYNVELVKNVVITSNVLALVKNLF</sequence>